<organism evidence="1 2">
    <name type="scientific">Giardia intestinalis</name>
    <name type="common">Giardia lamblia</name>
    <dbReference type="NCBI Taxonomy" id="5741"/>
    <lineage>
        <taxon>Eukaryota</taxon>
        <taxon>Metamonada</taxon>
        <taxon>Diplomonadida</taxon>
        <taxon>Hexamitidae</taxon>
        <taxon>Giardiinae</taxon>
        <taxon>Giardia</taxon>
    </lineage>
</organism>
<sequence length="33" mass="4148">MKVYFELIILWLKKLIELINWERSTFLSMQLFT</sequence>
<dbReference type="Proteomes" id="UP000018040">
    <property type="component" value="Unassembled WGS sequence"/>
</dbReference>
<protein>
    <submittedName>
        <fullName evidence="1">Phosphoglycerate mutase</fullName>
    </submittedName>
</protein>
<accession>V6U283</accession>
<proteinExistence type="predicted"/>
<dbReference type="AlphaFoldDB" id="V6U283"/>
<comment type="caution">
    <text evidence="1">The sequence shown here is derived from an EMBL/GenBank/DDBJ whole genome shotgun (WGS) entry which is preliminary data.</text>
</comment>
<dbReference type="EMBL" id="AHHH01000012">
    <property type="protein sequence ID" value="ESU44974.1"/>
    <property type="molecule type" value="Genomic_DNA"/>
</dbReference>
<evidence type="ECO:0000313" key="1">
    <source>
        <dbReference type="EMBL" id="ESU44974.1"/>
    </source>
</evidence>
<reference evidence="2" key="1">
    <citation type="submission" date="2012-02" db="EMBL/GenBank/DDBJ databases">
        <title>Genome sequencing of Giardia lamblia Genotypes A2 and B isolates (DH and GS) and comparative analysis with the genomes of Genotypes A1 and E (WB and Pig).</title>
        <authorList>
            <person name="Adam R."/>
            <person name="Dahlstrom E."/>
            <person name="Martens C."/>
            <person name="Bruno D."/>
            <person name="Barbian K."/>
            <person name="Porcella S.F."/>
            <person name="Nash T."/>
        </authorList>
    </citation>
    <scope>NUCLEOTIDE SEQUENCE</scope>
    <source>
        <strain evidence="2">GS</strain>
    </source>
</reference>
<reference evidence="1 2" key="2">
    <citation type="journal article" date="2013" name="Genome Biol. Evol.">
        <title>Genome sequencing of Giardia lamblia genotypes A2 and B isolates (DH and GS) and comparative analysis with the genomes of genotypes A1 and E (WB and Pig).</title>
        <authorList>
            <person name="Adam R.D."/>
            <person name="Dahlstrom E.W."/>
            <person name="Martens C.A."/>
            <person name="Bruno D.P."/>
            <person name="Barbian K.D."/>
            <person name="Ricklefs S.M."/>
            <person name="Hernandez M.M."/>
            <person name="Narla N.P."/>
            <person name="Patel R.B."/>
            <person name="Porcella S.F."/>
            <person name="Nash T.E."/>
        </authorList>
    </citation>
    <scope>NUCLEOTIDE SEQUENCE [LARGE SCALE GENOMIC DNA]</scope>
    <source>
        <strain evidence="1 2">GS</strain>
    </source>
</reference>
<name>V6U283_GIAIN</name>
<evidence type="ECO:0000313" key="2">
    <source>
        <dbReference type="Proteomes" id="UP000018040"/>
    </source>
</evidence>
<gene>
    <name evidence="1" type="ORF">GSB_152299</name>
</gene>